<proteinExistence type="inferred from homology"/>
<comment type="similarity">
    <text evidence="1 4">Belongs to the glycosyl hydrolase 1 family.</text>
</comment>
<dbReference type="OrthoDB" id="65569at2759"/>
<evidence type="ECO:0000256" key="2">
    <source>
        <dbReference type="ARBA" id="ARBA00022801"/>
    </source>
</evidence>
<keyword evidence="6" id="KW-1185">Reference proteome</keyword>
<reference evidence="6" key="1">
    <citation type="journal article" date="2015" name="PLoS Genet.">
        <title>Genome Sequence and Transcriptome Analyses of Chrysochromulina tobin: Metabolic Tools for Enhanced Algal Fitness in the Prominent Order Prymnesiales (Haptophyceae).</title>
        <authorList>
            <person name="Hovde B.T."/>
            <person name="Deodato C.R."/>
            <person name="Hunsperger H.M."/>
            <person name="Ryken S.A."/>
            <person name="Yost W."/>
            <person name="Jha R.K."/>
            <person name="Patterson J."/>
            <person name="Monnat R.J. Jr."/>
            <person name="Barlow S.B."/>
            <person name="Starkenburg S.R."/>
            <person name="Cattolico R.A."/>
        </authorList>
    </citation>
    <scope>NUCLEOTIDE SEQUENCE</scope>
    <source>
        <strain evidence="6">CCMP291</strain>
    </source>
</reference>
<dbReference type="Proteomes" id="UP000037460">
    <property type="component" value="Unassembled WGS sequence"/>
</dbReference>
<dbReference type="InterPro" id="IPR001360">
    <property type="entry name" value="Glyco_hydro_1"/>
</dbReference>
<organism evidence="5 6">
    <name type="scientific">Chrysochromulina tobinii</name>
    <dbReference type="NCBI Taxonomy" id="1460289"/>
    <lineage>
        <taxon>Eukaryota</taxon>
        <taxon>Haptista</taxon>
        <taxon>Haptophyta</taxon>
        <taxon>Prymnesiophyceae</taxon>
        <taxon>Prymnesiales</taxon>
        <taxon>Chrysochromulinaceae</taxon>
        <taxon>Chrysochromulina</taxon>
    </lineage>
</organism>
<dbReference type="PRINTS" id="PR00131">
    <property type="entry name" value="GLHYDRLASE1"/>
</dbReference>
<evidence type="ECO:0000313" key="5">
    <source>
        <dbReference type="EMBL" id="KOO32978.1"/>
    </source>
</evidence>
<dbReference type="InterPro" id="IPR017853">
    <property type="entry name" value="GH"/>
</dbReference>
<dbReference type="InterPro" id="IPR033132">
    <property type="entry name" value="GH_1_N_CS"/>
</dbReference>
<dbReference type="PROSITE" id="PS00653">
    <property type="entry name" value="GLYCOSYL_HYDROL_F1_2"/>
    <property type="match status" value="1"/>
</dbReference>
<dbReference type="SUPFAM" id="SSF51445">
    <property type="entry name" value="(Trans)glycosidases"/>
    <property type="match status" value="1"/>
</dbReference>
<name>A0A0M0K3N6_9EUKA</name>
<evidence type="ECO:0000256" key="1">
    <source>
        <dbReference type="ARBA" id="ARBA00010838"/>
    </source>
</evidence>
<sequence>MVPMCTNGFPTDFIWGLGTAAYQIEGGANLYGREPSIWDDFSHTPGKVRNGDTGDTACDHVHRMREDVGLMRAIGLEHYRFSISWSRVMSWDAATSQMKPNELGLQFYDELLDALAAAGIKPYVTLYHWDLPSALHKHKGGWHTPNNQGIIDEFVRYADLIWSRYAHRVAFWVTFNEPWTFTVEGYDAGNMAPGCVPFQAGPEPCANGDVNVYVVAHNVLNAHAAAAERFHNVYQPKHGGVLSITLNCEMSLPKDGGSAADAAAAERAMQFSLGWWLQPILTGEYPAVMRQNVGSRLPHFTKEESARLIGSIDVLALNHYSTHLVTDLSDRPRVRTGDGSWADDQQLSITFGVDWIPSESPWLHMYAPGLRGLLGWATAPSRWRGAVYVTENGWSARSMTAEEAAHDQVHVAYLSQYTEQLRLALVEDGVDVRGYFGWSLMDNYEWADGYSKRFGLYFVDYATQQRTPKAAALWWNATRRCIV</sequence>
<dbReference type="AlphaFoldDB" id="A0A0M0K3N6"/>
<dbReference type="GO" id="GO:0005975">
    <property type="term" value="P:carbohydrate metabolic process"/>
    <property type="evidence" value="ECO:0007669"/>
    <property type="project" value="InterPro"/>
</dbReference>
<evidence type="ECO:0000313" key="6">
    <source>
        <dbReference type="Proteomes" id="UP000037460"/>
    </source>
</evidence>
<evidence type="ECO:0000256" key="3">
    <source>
        <dbReference type="ARBA" id="ARBA00023295"/>
    </source>
</evidence>
<protein>
    <submittedName>
        <fullName evidence="5">Glycoside hydrolase family 1 protein</fullName>
    </submittedName>
</protein>
<comment type="caution">
    <text evidence="5">The sequence shown here is derived from an EMBL/GenBank/DDBJ whole genome shotgun (WGS) entry which is preliminary data.</text>
</comment>
<gene>
    <name evidence="5" type="ORF">Ctob_011377</name>
</gene>
<dbReference type="EMBL" id="JWZX01001635">
    <property type="protein sequence ID" value="KOO32978.1"/>
    <property type="molecule type" value="Genomic_DNA"/>
</dbReference>
<dbReference type="FunFam" id="3.20.20.80:FF:000099">
    <property type="entry name" value="Lactase-phlorizin hydrolase, putative"/>
    <property type="match status" value="1"/>
</dbReference>
<dbReference type="Pfam" id="PF00232">
    <property type="entry name" value="Glyco_hydro_1"/>
    <property type="match status" value="1"/>
</dbReference>
<dbReference type="PANTHER" id="PTHR10353:SF36">
    <property type="entry name" value="LP05116P"/>
    <property type="match status" value="1"/>
</dbReference>
<dbReference type="PANTHER" id="PTHR10353">
    <property type="entry name" value="GLYCOSYL HYDROLASE"/>
    <property type="match status" value="1"/>
</dbReference>
<keyword evidence="3" id="KW-0326">Glycosidase</keyword>
<accession>A0A0M0K3N6</accession>
<dbReference type="GO" id="GO:0008422">
    <property type="term" value="F:beta-glucosidase activity"/>
    <property type="evidence" value="ECO:0007669"/>
    <property type="project" value="TreeGrafter"/>
</dbReference>
<dbReference type="Gene3D" id="3.20.20.80">
    <property type="entry name" value="Glycosidases"/>
    <property type="match status" value="1"/>
</dbReference>
<evidence type="ECO:0000256" key="4">
    <source>
        <dbReference type="RuleBase" id="RU003690"/>
    </source>
</evidence>
<keyword evidence="2 5" id="KW-0378">Hydrolase</keyword>